<evidence type="ECO:0000256" key="4">
    <source>
        <dbReference type="ARBA" id="ARBA00022605"/>
    </source>
</evidence>
<dbReference type="PROSITE" id="PS00614">
    <property type="entry name" value="IGPS"/>
    <property type="match status" value="1"/>
</dbReference>
<dbReference type="CDD" id="cd00331">
    <property type="entry name" value="IGPS"/>
    <property type="match status" value="1"/>
</dbReference>
<dbReference type="InterPro" id="IPR001468">
    <property type="entry name" value="Indole-3-GlycerolPSynthase_CS"/>
</dbReference>
<dbReference type="InterPro" id="IPR045186">
    <property type="entry name" value="Indole-3-glycerol_P_synth"/>
</dbReference>
<keyword evidence="4 9" id="KW-0028">Amino-acid biosynthesis</keyword>
<sequence>MILDKIILEKKKEVSELKKPRHSLKKKLARKGISLLAEIKKASPSKGLIQPDFNPEAQLKSYQQAGAAGISILTDQKFFQGSNEILKEMRQLTDLPILRKEFIIDPLQLYESFFIGADVVLLIAAVLSDERLRELLALSRELKMEAIVEVHNRDELERVINTEAEIIGINNRDLNDFSVDLKTTAELAAELEKINLRDDYYLIAESGIKTKADIDYLKEVGVDGVLIGETLMRAEDPTAKVKELGLIDKNIN</sequence>
<dbReference type="GO" id="GO:0004640">
    <property type="term" value="F:phosphoribosylanthranilate isomerase activity"/>
    <property type="evidence" value="ECO:0007669"/>
    <property type="project" value="TreeGrafter"/>
</dbReference>
<evidence type="ECO:0000256" key="1">
    <source>
        <dbReference type="ARBA" id="ARBA00001633"/>
    </source>
</evidence>
<evidence type="ECO:0000256" key="9">
    <source>
        <dbReference type="HAMAP-Rule" id="MF_00134"/>
    </source>
</evidence>
<dbReference type="PANTHER" id="PTHR22854:SF2">
    <property type="entry name" value="INDOLE-3-GLYCEROL-PHOSPHATE SYNTHASE"/>
    <property type="match status" value="1"/>
</dbReference>
<keyword evidence="6 9" id="KW-0822">Tryptophan biosynthesis</keyword>
<evidence type="ECO:0000259" key="10">
    <source>
        <dbReference type="Pfam" id="PF00218"/>
    </source>
</evidence>
<evidence type="ECO:0000256" key="6">
    <source>
        <dbReference type="ARBA" id="ARBA00022822"/>
    </source>
</evidence>
<dbReference type="OrthoDB" id="9804217at2"/>
<organism evidence="11 12">
    <name type="scientific">Halanaerobium saccharolyticum</name>
    <dbReference type="NCBI Taxonomy" id="43595"/>
    <lineage>
        <taxon>Bacteria</taxon>
        <taxon>Bacillati</taxon>
        <taxon>Bacillota</taxon>
        <taxon>Clostridia</taxon>
        <taxon>Halanaerobiales</taxon>
        <taxon>Halanaerobiaceae</taxon>
        <taxon>Halanaerobium</taxon>
    </lineage>
</organism>
<dbReference type="NCBIfam" id="NF001377">
    <property type="entry name" value="PRK00278.2-4"/>
    <property type="match status" value="1"/>
</dbReference>
<comment type="catalytic activity">
    <reaction evidence="1 9">
        <text>1-(2-carboxyphenylamino)-1-deoxy-D-ribulose 5-phosphate + H(+) = (1S,2R)-1-C-(indol-3-yl)glycerol 3-phosphate + CO2 + H2O</text>
        <dbReference type="Rhea" id="RHEA:23476"/>
        <dbReference type="ChEBI" id="CHEBI:15377"/>
        <dbReference type="ChEBI" id="CHEBI:15378"/>
        <dbReference type="ChEBI" id="CHEBI:16526"/>
        <dbReference type="ChEBI" id="CHEBI:58613"/>
        <dbReference type="ChEBI" id="CHEBI:58866"/>
        <dbReference type="EC" id="4.1.1.48"/>
    </reaction>
</comment>
<dbReference type="GO" id="GO:0004425">
    <property type="term" value="F:indole-3-glycerol-phosphate synthase activity"/>
    <property type="evidence" value="ECO:0007669"/>
    <property type="project" value="UniProtKB-UniRule"/>
</dbReference>
<dbReference type="InterPro" id="IPR011060">
    <property type="entry name" value="RibuloseP-bd_barrel"/>
</dbReference>
<comment type="similarity">
    <text evidence="3 9">Belongs to the TrpC family.</text>
</comment>
<keyword evidence="5 9" id="KW-0210">Decarboxylase</keyword>
<evidence type="ECO:0000313" key="11">
    <source>
        <dbReference type="EMBL" id="PTV98092.1"/>
    </source>
</evidence>
<dbReference type="PANTHER" id="PTHR22854">
    <property type="entry name" value="TRYPTOPHAN BIOSYNTHESIS PROTEIN"/>
    <property type="match status" value="1"/>
</dbReference>
<evidence type="ECO:0000313" key="12">
    <source>
        <dbReference type="Proteomes" id="UP000244089"/>
    </source>
</evidence>
<dbReference type="SUPFAM" id="SSF51366">
    <property type="entry name" value="Ribulose-phoshate binding barrel"/>
    <property type="match status" value="1"/>
</dbReference>
<evidence type="ECO:0000256" key="7">
    <source>
        <dbReference type="ARBA" id="ARBA00023141"/>
    </source>
</evidence>
<keyword evidence="7 9" id="KW-0057">Aromatic amino acid biosynthesis</keyword>
<keyword evidence="8 9" id="KW-0456">Lyase</keyword>
<name>A0A2T5RIH4_9FIRM</name>
<protein>
    <recommendedName>
        <fullName evidence="9">Indole-3-glycerol phosphate synthase</fullName>
        <shortName evidence="9">IGPS</shortName>
        <ecNumber evidence="9">4.1.1.48</ecNumber>
    </recommendedName>
</protein>
<dbReference type="UniPathway" id="UPA00035">
    <property type="reaction ID" value="UER00043"/>
</dbReference>
<evidence type="ECO:0000256" key="3">
    <source>
        <dbReference type="ARBA" id="ARBA00008737"/>
    </source>
</evidence>
<comment type="caution">
    <text evidence="11">The sequence shown here is derived from an EMBL/GenBank/DDBJ whole genome shotgun (WGS) entry which is preliminary data.</text>
</comment>
<proteinExistence type="inferred from homology"/>
<dbReference type="GO" id="GO:0000162">
    <property type="term" value="P:L-tryptophan biosynthetic process"/>
    <property type="evidence" value="ECO:0007669"/>
    <property type="project" value="UniProtKB-UniRule"/>
</dbReference>
<evidence type="ECO:0000256" key="5">
    <source>
        <dbReference type="ARBA" id="ARBA00022793"/>
    </source>
</evidence>
<gene>
    <name evidence="9" type="primary">trpC</name>
    <name evidence="11" type="ORF">C8C76_1191</name>
</gene>
<reference evidence="11 12" key="1">
    <citation type="submission" date="2018-04" db="EMBL/GenBank/DDBJ databases">
        <title>Subsurface microbial communities from deep shales in Ohio and West Virginia, USA.</title>
        <authorList>
            <person name="Wrighton K."/>
        </authorList>
    </citation>
    <scope>NUCLEOTIDE SEQUENCE [LARGE SCALE GENOMIC DNA]</scope>
    <source>
        <strain evidence="11 12">WC1</strain>
    </source>
</reference>
<comment type="pathway">
    <text evidence="2 9">Amino-acid biosynthesis; L-tryptophan biosynthesis; L-tryptophan from chorismate: step 4/5.</text>
</comment>
<evidence type="ECO:0000256" key="8">
    <source>
        <dbReference type="ARBA" id="ARBA00023239"/>
    </source>
</evidence>
<dbReference type="EMBL" id="QAXS01000019">
    <property type="protein sequence ID" value="PTV98092.1"/>
    <property type="molecule type" value="Genomic_DNA"/>
</dbReference>
<accession>A0A2T5RIH4</accession>
<dbReference type="Gene3D" id="3.20.20.70">
    <property type="entry name" value="Aldolase class I"/>
    <property type="match status" value="1"/>
</dbReference>
<evidence type="ECO:0000256" key="2">
    <source>
        <dbReference type="ARBA" id="ARBA00004696"/>
    </source>
</evidence>
<dbReference type="HAMAP" id="MF_00134_B">
    <property type="entry name" value="IGPS_B"/>
    <property type="match status" value="1"/>
</dbReference>
<dbReference type="FunFam" id="3.20.20.70:FF:000024">
    <property type="entry name" value="Indole-3-glycerol phosphate synthase"/>
    <property type="match status" value="1"/>
</dbReference>
<dbReference type="AlphaFoldDB" id="A0A2T5RIH4"/>
<dbReference type="InterPro" id="IPR013785">
    <property type="entry name" value="Aldolase_TIM"/>
</dbReference>
<dbReference type="InterPro" id="IPR013798">
    <property type="entry name" value="Indole-3-glycerol_P_synth_dom"/>
</dbReference>
<dbReference type="RefSeq" id="WP_108140668.1">
    <property type="nucleotide sequence ID" value="NZ_QAXS01000019.1"/>
</dbReference>
<dbReference type="EC" id="4.1.1.48" evidence="9"/>
<feature type="domain" description="Indole-3-glycerol phosphate synthase" evidence="10">
    <location>
        <begin position="16"/>
        <end position="244"/>
    </location>
</feature>
<dbReference type="Pfam" id="PF00218">
    <property type="entry name" value="IGPS"/>
    <property type="match status" value="1"/>
</dbReference>
<dbReference type="Proteomes" id="UP000244089">
    <property type="component" value="Unassembled WGS sequence"/>
</dbReference>